<evidence type="ECO:0000313" key="2">
    <source>
        <dbReference type="EMBL" id="GAA4065297.1"/>
    </source>
</evidence>
<comment type="caution">
    <text evidence="2">The sequence shown here is derived from an EMBL/GenBank/DDBJ whole genome shotgun (WGS) entry which is preliminary data.</text>
</comment>
<feature type="compositionally biased region" description="Basic and acidic residues" evidence="1">
    <location>
        <begin position="61"/>
        <end position="84"/>
    </location>
</feature>
<organism evidence="2 3">
    <name type="scientific">Streptomyces shaanxiensis</name>
    <dbReference type="NCBI Taxonomy" id="653357"/>
    <lineage>
        <taxon>Bacteria</taxon>
        <taxon>Bacillati</taxon>
        <taxon>Actinomycetota</taxon>
        <taxon>Actinomycetes</taxon>
        <taxon>Kitasatosporales</taxon>
        <taxon>Streptomycetaceae</taxon>
        <taxon>Streptomyces</taxon>
    </lineage>
</organism>
<feature type="region of interest" description="Disordered" evidence="1">
    <location>
        <begin position="21"/>
        <end position="123"/>
    </location>
</feature>
<feature type="compositionally biased region" description="Acidic residues" evidence="1">
    <location>
        <begin position="86"/>
        <end position="96"/>
    </location>
</feature>
<feature type="compositionally biased region" description="Basic and acidic residues" evidence="1">
    <location>
        <begin position="21"/>
        <end position="39"/>
    </location>
</feature>
<protein>
    <submittedName>
        <fullName evidence="2">Uncharacterized protein</fullName>
    </submittedName>
</protein>
<evidence type="ECO:0000313" key="3">
    <source>
        <dbReference type="Proteomes" id="UP001499984"/>
    </source>
</evidence>
<accession>A0ABP7VE74</accession>
<name>A0ABP7VE74_9ACTN</name>
<proteinExistence type="predicted"/>
<dbReference type="Proteomes" id="UP001499984">
    <property type="component" value="Unassembled WGS sequence"/>
</dbReference>
<evidence type="ECO:0000256" key="1">
    <source>
        <dbReference type="SAM" id="MobiDB-lite"/>
    </source>
</evidence>
<gene>
    <name evidence="2" type="ORF">GCM10022233_44940</name>
</gene>
<reference evidence="3" key="1">
    <citation type="journal article" date="2019" name="Int. J. Syst. Evol. Microbiol.">
        <title>The Global Catalogue of Microorganisms (GCM) 10K type strain sequencing project: providing services to taxonomists for standard genome sequencing and annotation.</title>
        <authorList>
            <consortium name="The Broad Institute Genomics Platform"/>
            <consortium name="The Broad Institute Genome Sequencing Center for Infectious Disease"/>
            <person name="Wu L."/>
            <person name="Ma J."/>
        </authorList>
    </citation>
    <scope>NUCLEOTIDE SEQUENCE [LARGE SCALE GENOMIC DNA]</scope>
    <source>
        <strain evidence="3">JCM 16925</strain>
    </source>
</reference>
<sequence length="142" mass="14968">MGGEVLARLLERLDDLVAGLDDRGCHDVHGPADDGHDGDAGEPGGDGPIDLGLHQPPVQRPEQRRTEQRQQHGHDGRTELHGQPDPDVDDPGDQQYDDTPGGEPPDGVGEQRGGGLHAPSGSCARWGCRVRADRVSDGGPGE</sequence>
<keyword evidence="3" id="KW-1185">Reference proteome</keyword>
<dbReference type="EMBL" id="BAAAZY010000011">
    <property type="protein sequence ID" value="GAA4065297.1"/>
    <property type="molecule type" value="Genomic_DNA"/>
</dbReference>